<gene>
    <name evidence="8" type="ORF">R7226_20535</name>
</gene>
<keyword evidence="1 5" id="KW-0597">Phosphoprotein</keyword>
<keyword evidence="4" id="KW-0804">Transcription</keyword>
<proteinExistence type="predicted"/>
<keyword evidence="9" id="KW-1185">Reference proteome</keyword>
<evidence type="ECO:0000259" key="6">
    <source>
        <dbReference type="PROSITE" id="PS50043"/>
    </source>
</evidence>
<dbReference type="SMART" id="SM00448">
    <property type="entry name" value="REC"/>
    <property type="match status" value="1"/>
</dbReference>
<comment type="caution">
    <text evidence="8">The sequence shown here is derived from an EMBL/GenBank/DDBJ whole genome shotgun (WGS) entry which is preliminary data.</text>
</comment>
<dbReference type="CDD" id="cd06170">
    <property type="entry name" value="LuxR_C_like"/>
    <property type="match status" value="1"/>
</dbReference>
<reference evidence="9" key="1">
    <citation type="submission" date="2023-07" db="EMBL/GenBank/DDBJ databases">
        <title>Conexibacter stalactiti sp. nov., isolated from stalactites in a lava cave and emended description of the genus Conexibacter.</title>
        <authorList>
            <person name="Lee S.D."/>
        </authorList>
    </citation>
    <scope>NUCLEOTIDE SEQUENCE [LARGE SCALE GENOMIC DNA]</scope>
    <source>
        <strain evidence="9">KCTC 39840</strain>
    </source>
</reference>
<dbReference type="Pfam" id="PF00072">
    <property type="entry name" value="Response_reg"/>
    <property type="match status" value="1"/>
</dbReference>
<feature type="modified residue" description="4-aspartylphosphate" evidence="5">
    <location>
        <position position="55"/>
    </location>
</feature>
<dbReference type="SUPFAM" id="SSF46894">
    <property type="entry name" value="C-terminal effector domain of the bipartite response regulators"/>
    <property type="match status" value="1"/>
</dbReference>
<dbReference type="CDD" id="cd17535">
    <property type="entry name" value="REC_NarL-like"/>
    <property type="match status" value="1"/>
</dbReference>
<evidence type="ECO:0000256" key="1">
    <source>
        <dbReference type="ARBA" id="ARBA00022553"/>
    </source>
</evidence>
<dbReference type="RefSeq" id="WP_318599182.1">
    <property type="nucleotide sequence ID" value="NZ_JAWSTH010000064.1"/>
</dbReference>
<evidence type="ECO:0000313" key="8">
    <source>
        <dbReference type="EMBL" id="MDW5596745.1"/>
    </source>
</evidence>
<accession>A0ABU4HU21</accession>
<evidence type="ECO:0000259" key="7">
    <source>
        <dbReference type="PROSITE" id="PS50110"/>
    </source>
</evidence>
<keyword evidence="2" id="KW-0805">Transcription regulation</keyword>
<dbReference type="InterPro" id="IPR039420">
    <property type="entry name" value="WalR-like"/>
</dbReference>
<dbReference type="SMART" id="SM00421">
    <property type="entry name" value="HTH_LUXR"/>
    <property type="match status" value="1"/>
</dbReference>
<dbReference type="InterPro" id="IPR011006">
    <property type="entry name" value="CheY-like_superfamily"/>
</dbReference>
<evidence type="ECO:0000313" key="9">
    <source>
        <dbReference type="Proteomes" id="UP001284601"/>
    </source>
</evidence>
<dbReference type="Gene3D" id="3.40.50.2300">
    <property type="match status" value="1"/>
</dbReference>
<dbReference type="InterPro" id="IPR058245">
    <property type="entry name" value="NreC/VraR/RcsB-like_REC"/>
</dbReference>
<evidence type="ECO:0000256" key="3">
    <source>
        <dbReference type="ARBA" id="ARBA00023125"/>
    </source>
</evidence>
<organism evidence="8 9">
    <name type="scientific">Conexibacter stalactiti</name>
    <dbReference type="NCBI Taxonomy" id="1940611"/>
    <lineage>
        <taxon>Bacteria</taxon>
        <taxon>Bacillati</taxon>
        <taxon>Actinomycetota</taxon>
        <taxon>Thermoleophilia</taxon>
        <taxon>Solirubrobacterales</taxon>
        <taxon>Conexibacteraceae</taxon>
        <taxon>Conexibacter</taxon>
    </lineage>
</organism>
<dbReference type="SUPFAM" id="SSF52172">
    <property type="entry name" value="CheY-like"/>
    <property type="match status" value="1"/>
</dbReference>
<keyword evidence="3" id="KW-0238">DNA-binding</keyword>
<evidence type="ECO:0000256" key="5">
    <source>
        <dbReference type="PROSITE-ProRule" id="PRU00169"/>
    </source>
</evidence>
<evidence type="ECO:0000256" key="4">
    <source>
        <dbReference type="ARBA" id="ARBA00023163"/>
    </source>
</evidence>
<dbReference type="Proteomes" id="UP001284601">
    <property type="component" value="Unassembled WGS sequence"/>
</dbReference>
<dbReference type="PRINTS" id="PR00038">
    <property type="entry name" value="HTHLUXR"/>
</dbReference>
<dbReference type="InterPro" id="IPR001789">
    <property type="entry name" value="Sig_transdc_resp-reg_receiver"/>
</dbReference>
<dbReference type="EMBL" id="JAWSTH010000064">
    <property type="protein sequence ID" value="MDW5596745.1"/>
    <property type="molecule type" value="Genomic_DNA"/>
</dbReference>
<dbReference type="InterPro" id="IPR000792">
    <property type="entry name" value="Tscrpt_reg_LuxR_C"/>
</dbReference>
<dbReference type="PANTHER" id="PTHR43214">
    <property type="entry name" value="TWO-COMPONENT RESPONSE REGULATOR"/>
    <property type="match status" value="1"/>
</dbReference>
<dbReference type="Pfam" id="PF00196">
    <property type="entry name" value="GerE"/>
    <property type="match status" value="1"/>
</dbReference>
<protein>
    <submittedName>
        <fullName evidence="8">Response regulator transcription factor</fullName>
    </submittedName>
</protein>
<dbReference type="PANTHER" id="PTHR43214:SF24">
    <property type="entry name" value="TRANSCRIPTIONAL REGULATORY PROTEIN NARL-RELATED"/>
    <property type="match status" value="1"/>
</dbReference>
<name>A0ABU4HU21_9ACTN</name>
<sequence length="220" mass="23644">MPTTIAICDDHALVRGGLKMMLEREPDLEVVGEAGDGAEAVELVLRLHPDVVLMDVELPGIDGIEAIRRLRAAGSRAQALVVTTFDDDEYLVRALRAGAAGFVLKAIAPERLTEAVRTVARGDALLDPAVTRRLVERFLGHPALGDEMRERLAELTERERDVLRELARGGSNAAIGSALHLSEPTVKAHVTQVLSKLGVGSRVQAVVFAYESGFVRPGEG</sequence>
<dbReference type="PROSITE" id="PS50110">
    <property type="entry name" value="RESPONSE_REGULATORY"/>
    <property type="match status" value="1"/>
</dbReference>
<dbReference type="PROSITE" id="PS50043">
    <property type="entry name" value="HTH_LUXR_2"/>
    <property type="match status" value="1"/>
</dbReference>
<feature type="domain" description="HTH luxR-type" evidence="6">
    <location>
        <begin position="148"/>
        <end position="213"/>
    </location>
</feature>
<evidence type="ECO:0000256" key="2">
    <source>
        <dbReference type="ARBA" id="ARBA00023015"/>
    </source>
</evidence>
<feature type="domain" description="Response regulatory" evidence="7">
    <location>
        <begin position="4"/>
        <end position="120"/>
    </location>
</feature>
<dbReference type="InterPro" id="IPR016032">
    <property type="entry name" value="Sig_transdc_resp-reg_C-effctor"/>
</dbReference>